<reference evidence="1 2" key="1">
    <citation type="submission" date="2012-04" db="EMBL/GenBank/DDBJ databases">
        <title>Genome sequence of Helicobacter pylori Hp A-9.</title>
        <authorList>
            <person name="Blanchard T.G."/>
            <person name="Czinn S.J."/>
            <person name="McCracken C."/>
            <person name="Abolude K."/>
            <person name="Maroo A."/>
            <person name="Santana-Cruz I."/>
            <person name="Tallon L.J."/>
            <person name="Ficke F.W.F."/>
        </authorList>
    </citation>
    <scope>NUCLEOTIDE SEQUENCE [LARGE SCALE GENOMIC DNA]</scope>
    <source>
        <strain evidence="1 2">Hp A-9</strain>
    </source>
</reference>
<evidence type="ECO:0000313" key="1">
    <source>
        <dbReference type="EMBL" id="EJB42595.1"/>
    </source>
</evidence>
<dbReference type="AlphaFoldDB" id="J0JWK4"/>
<dbReference type="EMBL" id="AKOC01000013">
    <property type="protein sequence ID" value="EJB42595.1"/>
    <property type="molecule type" value="Genomic_DNA"/>
</dbReference>
<proteinExistence type="predicted"/>
<gene>
    <name evidence="1" type="ORF">HPHPA9_1259</name>
</gene>
<evidence type="ECO:0000313" key="2">
    <source>
        <dbReference type="Proteomes" id="UP000005483"/>
    </source>
</evidence>
<name>J0JWK4_HELPX</name>
<accession>J0JWK4</accession>
<sequence>HKLFKNDAKIAESLKPATTKNLSPRFSDHFKRSVKIPMD</sequence>
<comment type="caution">
    <text evidence="1">The sequence shown here is derived from an EMBL/GenBank/DDBJ whole genome shotgun (WGS) entry which is preliminary data.</text>
</comment>
<protein>
    <submittedName>
        <fullName evidence="1">Uncharacterized protein</fullName>
    </submittedName>
</protein>
<organism evidence="1 2">
    <name type="scientific">Helicobacter pylori Hp A-9</name>
    <dbReference type="NCBI Taxonomy" id="992034"/>
    <lineage>
        <taxon>Bacteria</taxon>
        <taxon>Pseudomonadati</taxon>
        <taxon>Campylobacterota</taxon>
        <taxon>Epsilonproteobacteria</taxon>
        <taxon>Campylobacterales</taxon>
        <taxon>Helicobacteraceae</taxon>
        <taxon>Helicobacter</taxon>
    </lineage>
</organism>
<dbReference type="Proteomes" id="UP000005483">
    <property type="component" value="Unassembled WGS sequence"/>
</dbReference>
<feature type="non-terminal residue" evidence="1">
    <location>
        <position position="1"/>
    </location>
</feature>